<reference evidence="2 3" key="2">
    <citation type="submission" date="2016-08" db="EMBL/GenBank/DDBJ databases">
        <title>Orenia metallireducens sp. nov. strain Z6, a Novel Metal-reducing Firmicute from the Deep Subsurface.</title>
        <authorList>
            <person name="Maxim B.I."/>
            <person name="Kenneth K."/>
            <person name="Flynn T.M."/>
            <person name="Oloughlin E.J."/>
            <person name="Locke R.A."/>
            <person name="Weber J.R."/>
            <person name="Egan S.M."/>
            <person name="Mackie R.I."/>
            <person name="Cann I.K."/>
        </authorList>
    </citation>
    <scope>NUCLEOTIDE SEQUENCE [LARGE SCALE GENOMIC DNA]</scope>
    <source>
        <strain evidence="2 3">Z6</strain>
    </source>
</reference>
<keyword evidence="3" id="KW-1185">Reference proteome</keyword>
<keyword evidence="1" id="KW-0812">Transmembrane</keyword>
<dbReference type="Pfam" id="PF12685">
    <property type="entry name" value="SpoIIIAH"/>
    <property type="match status" value="1"/>
</dbReference>
<dbReference type="AlphaFoldDB" id="A0A1C0A9I4"/>
<name>A0A1C0A9I4_9FIRM</name>
<dbReference type="Gene3D" id="1.10.287.4300">
    <property type="entry name" value="Stage III sporulation protein AH-like"/>
    <property type="match status" value="1"/>
</dbReference>
<dbReference type="Proteomes" id="UP000093514">
    <property type="component" value="Unassembled WGS sequence"/>
</dbReference>
<accession>A0A1C0A9I4</accession>
<dbReference type="OrthoDB" id="1680784at2"/>
<evidence type="ECO:0008006" key="4">
    <source>
        <dbReference type="Google" id="ProtNLM"/>
    </source>
</evidence>
<keyword evidence="1" id="KW-1133">Transmembrane helix</keyword>
<dbReference type="RefSeq" id="WP_068716367.1">
    <property type="nucleotide sequence ID" value="NZ_LWDV01000008.1"/>
</dbReference>
<evidence type="ECO:0000313" key="3">
    <source>
        <dbReference type="Proteomes" id="UP000093514"/>
    </source>
</evidence>
<organism evidence="2 3">
    <name type="scientific">Orenia metallireducens</name>
    <dbReference type="NCBI Taxonomy" id="1413210"/>
    <lineage>
        <taxon>Bacteria</taxon>
        <taxon>Bacillati</taxon>
        <taxon>Bacillota</taxon>
        <taxon>Clostridia</taxon>
        <taxon>Halanaerobiales</taxon>
        <taxon>Halobacteroidaceae</taxon>
        <taxon>Orenia</taxon>
    </lineage>
</organism>
<dbReference type="InterPro" id="IPR038503">
    <property type="entry name" value="SpoIIIAH_sf"/>
</dbReference>
<protein>
    <recommendedName>
        <fullName evidence="4">Stage III sporulation protein AH</fullName>
    </recommendedName>
</protein>
<evidence type="ECO:0000256" key="1">
    <source>
        <dbReference type="SAM" id="Phobius"/>
    </source>
</evidence>
<feature type="transmembrane region" description="Helical" evidence="1">
    <location>
        <begin position="16"/>
        <end position="34"/>
    </location>
</feature>
<keyword evidence="1" id="KW-0472">Membrane</keyword>
<dbReference type="InterPro" id="IPR024232">
    <property type="entry name" value="SpoIIIAH"/>
</dbReference>
<gene>
    <name evidence="2" type="ORF">U472_05560</name>
</gene>
<comment type="caution">
    <text evidence="2">The sequence shown here is derived from an EMBL/GenBank/DDBJ whole genome shotgun (WGS) entry which is preliminary data.</text>
</comment>
<dbReference type="EMBL" id="LWDV01000008">
    <property type="protein sequence ID" value="OCL26954.1"/>
    <property type="molecule type" value="Genomic_DNA"/>
</dbReference>
<proteinExistence type="predicted"/>
<evidence type="ECO:0000313" key="2">
    <source>
        <dbReference type="EMBL" id="OCL26954.1"/>
    </source>
</evidence>
<reference evidence="3" key="1">
    <citation type="submission" date="2016-07" db="EMBL/GenBank/DDBJ databases">
        <authorList>
            <person name="Florea S."/>
            <person name="Webb J.S."/>
            <person name="Jaromczyk J."/>
            <person name="Schardl C.L."/>
        </authorList>
    </citation>
    <scope>NUCLEOTIDE SEQUENCE [LARGE SCALE GENOMIC DNA]</scope>
    <source>
        <strain evidence="3">Z6</strain>
    </source>
</reference>
<sequence>MKIIGMITDQELKRRAGWFLVLMLWVGMVTAVVIHRSPVSDSHIADVSSQEGYVEIEDIKDSDSEIISEEPILNDVTAEEVINLSKGDKDTKNKGKDFFVEYRIDRDQARSEQIDLLREMINNPNSDKGLKSKAQERLLTLTNNIEKEMEIESLVRARGYDDGIAFIHDNSIELIICTEALKKEDVAKLGDIIKNSTDINLHNITIIEKKPE</sequence>